<dbReference type="CDD" id="cd03416">
    <property type="entry name" value="CbiX_SirB_N"/>
    <property type="match status" value="1"/>
</dbReference>
<name>A0A2Z3H8U3_9BACT</name>
<evidence type="ECO:0000256" key="2">
    <source>
        <dbReference type="ARBA" id="ARBA00023239"/>
    </source>
</evidence>
<dbReference type="KEGG" id="gog:C1280_25445"/>
<evidence type="ECO:0000313" key="4">
    <source>
        <dbReference type="Proteomes" id="UP000245802"/>
    </source>
</evidence>
<dbReference type="AlphaFoldDB" id="A0A2Z3H8U3"/>
<evidence type="ECO:0000313" key="3">
    <source>
        <dbReference type="EMBL" id="AWM40016.1"/>
    </source>
</evidence>
<dbReference type="OrthoDB" id="9797895at2"/>
<organism evidence="3 4">
    <name type="scientific">Gemmata obscuriglobus</name>
    <dbReference type="NCBI Taxonomy" id="114"/>
    <lineage>
        <taxon>Bacteria</taxon>
        <taxon>Pseudomonadati</taxon>
        <taxon>Planctomycetota</taxon>
        <taxon>Planctomycetia</taxon>
        <taxon>Gemmatales</taxon>
        <taxon>Gemmataceae</taxon>
        <taxon>Gemmata</taxon>
    </lineage>
</organism>
<dbReference type="SUPFAM" id="SSF53800">
    <property type="entry name" value="Chelatase"/>
    <property type="match status" value="1"/>
</dbReference>
<dbReference type="InterPro" id="IPR050963">
    <property type="entry name" value="Sirohydro_Cobaltochel/CbiX"/>
</dbReference>
<protein>
    <submittedName>
        <fullName evidence="3">Cobalamin biosynthesis protein CbiX</fullName>
    </submittedName>
</protein>
<evidence type="ECO:0000256" key="1">
    <source>
        <dbReference type="ARBA" id="ARBA00022723"/>
    </source>
</evidence>
<accession>A0A2Z3H8U3</accession>
<dbReference type="GO" id="GO:0046872">
    <property type="term" value="F:metal ion binding"/>
    <property type="evidence" value="ECO:0007669"/>
    <property type="project" value="UniProtKB-KW"/>
</dbReference>
<dbReference type="GO" id="GO:0016829">
    <property type="term" value="F:lyase activity"/>
    <property type="evidence" value="ECO:0007669"/>
    <property type="project" value="UniProtKB-KW"/>
</dbReference>
<dbReference type="InterPro" id="IPR002762">
    <property type="entry name" value="CbiX-like"/>
</dbReference>
<proteinExistence type="predicted"/>
<dbReference type="PANTHER" id="PTHR33542:SF3">
    <property type="entry name" value="SIROHYDROCHLORIN FERROCHELATASE, CHLOROPLASTIC"/>
    <property type="match status" value="1"/>
</dbReference>
<dbReference type="Pfam" id="PF01903">
    <property type="entry name" value="CbiX"/>
    <property type="match status" value="1"/>
</dbReference>
<dbReference type="EMBL" id="CP025958">
    <property type="protein sequence ID" value="AWM40016.1"/>
    <property type="molecule type" value="Genomic_DNA"/>
</dbReference>
<reference evidence="3 4" key="1">
    <citation type="submission" date="2018-01" db="EMBL/GenBank/DDBJ databases">
        <title>G. obscuriglobus.</title>
        <authorList>
            <person name="Franke J."/>
            <person name="Blomberg W."/>
            <person name="Selmecki A."/>
        </authorList>
    </citation>
    <scope>NUCLEOTIDE SEQUENCE [LARGE SCALE GENOMIC DNA]</scope>
    <source>
        <strain evidence="3 4">DSM 5831</strain>
    </source>
</reference>
<dbReference type="Proteomes" id="UP000245802">
    <property type="component" value="Chromosome"/>
</dbReference>
<dbReference type="RefSeq" id="WP_010041782.1">
    <property type="nucleotide sequence ID" value="NZ_CP025958.1"/>
</dbReference>
<keyword evidence="1" id="KW-0479">Metal-binding</keyword>
<dbReference type="PANTHER" id="PTHR33542">
    <property type="entry name" value="SIROHYDROCHLORIN FERROCHELATASE, CHLOROPLASTIC"/>
    <property type="match status" value="1"/>
</dbReference>
<sequence>MGTRTVAVLLIAHGSRRPEANADLEFVAASLRARGRYPVVQVSYLELAEPDIETGGAQCVGAGATDVLLLPYFLSPGIHVAEDLTEAREKLSARFPWVRFALAEPLGRHPLLIDVLEQRARAAE</sequence>
<dbReference type="Gene3D" id="3.40.50.1400">
    <property type="match status" value="1"/>
</dbReference>
<keyword evidence="4" id="KW-1185">Reference proteome</keyword>
<keyword evidence="2" id="KW-0456">Lyase</keyword>
<gene>
    <name evidence="3" type="ORF">C1280_25445</name>
</gene>